<dbReference type="RefSeq" id="WP_004338370.1">
    <property type="nucleotide sequence ID" value="NZ_JRNQ01000179.1"/>
</dbReference>
<dbReference type="OrthoDB" id="1044050at2"/>
<dbReference type="Proteomes" id="UP000029525">
    <property type="component" value="Unassembled WGS sequence"/>
</dbReference>
<gene>
    <name evidence="2" type="ORF">HMPREF0647_11765</name>
</gene>
<name>A0A095ZX03_9BACT</name>
<accession>A0A095ZX03</accession>
<comment type="caution">
    <text evidence="2">The sequence shown here is derived from an EMBL/GenBank/DDBJ whole genome shotgun (WGS) entry which is preliminary data.</text>
</comment>
<reference evidence="2 3" key="1">
    <citation type="submission" date="2014-07" db="EMBL/GenBank/DDBJ databases">
        <authorList>
            <person name="McCorrison J."/>
            <person name="Sanka R."/>
            <person name="Torralba M."/>
            <person name="Gillis M."/>
            <person name="Haft D.H."/>
            <person name="Methe B."/>
            <person name="Sutton G."/>
            <person name="Nelson K.E."/>
        </authorList>
    </citation>
    <scope>NUCLEOTIDE SEQUENCE [LARGE SCALE GENOMIC DNA]</scope>
    <source>
        <strain evidence="2 3">DNF00320</strain>
    </source>
</reference>
<dbReference type="GeneID" id="78531180"/>
<dbReference type="EMBL" id="JRNQ01000179">
    <property type="protein sequence ID" value="KGF39225.1"/>
    <property type="molecule type" value="Genomic_DNA"/>
</dbReference>
<dbReference type="Pfam" id="PF21977">
    <property type="entry name" value="DUF6926"/>
    <property type="match status" value="1"/>
</dbReference>
<evidence type="ECO:0000313" key="3">
    <source>
        <dbReference type="Proteomes" id="UP000029525"/>
    </source>
</evidence>
<dbReference type="InterPro" id="IPR053839">
    <property type="entry name" value="DUF6926"/>
</dbReference>
<dbReference type="AlphaFoldDB" id="A0A095ZX03"/>
<evidence type="ECO:0000313" key="2">
    <source>
        <dbReference type="EMBL" id="KGF39225.1"/>
    </source>
</evidence>
<feature type="domain" description="DUF6926" evidence="1">
    <location>
        <begin position="7"/>
        <end position="79"/>
    </location>
</feature>
<protein>
    <recommendedName>
        <fullName evidence="1">DUF6926 domain-containing protein</fullName>
    </recommendedName>
</protein>
<sequence length="81" mass="9048">MATYKTIEKIPTWSLGYLINGDSTGLTDEEIALADQWSKDTKAEVISPHTDIEGNMQPYFTHVPAFGLPTEVEDCTLICRE</sequence>
<evidence type="ECO:0000259" key="1">
    <source>
        <dbReference type="Pfam" id="PF21977"/>
    </source>
</evidence>
<organism evidence="2 3">
    <name type="scientific">Prevotella bivia DNF00320</name>
    <dbReference type="NCBI Taxonomy" id="1401068"/>
    <lineage>
        <taxon>Bacteria</taxon>
        <taxon>Pseudomonadati</taxon>
        <taxon>Bacteroidota</taxon>
        <taxon>Bacteroidia</taxon>
        <taxon>Bacteroidales</taxon>
        <taxon>Prevotellaceae</taxon>
        <taxon>Prevotella</taxon>
    </lineage>
</organism>
<proteinExistence type="predicted"/>